<evidence type="ECO:0000256" key="2">
    <source>
        <dbReference type="ARBA" id="ARBA00001966"/>
    </source>
</evidence>
<comment type="catalytic activity">
    <reaction evidence="15 16">
        <text>a quinone + NADH + 5 H(+)(in) = a quinol + NAD(+) + 4 H(+)(out)</text>
        <dbReference type="Rhea" id="RHEA:57888"/>
        <dbReference type="ChEBI" id="CHEBI:15378"/>
        <dbReference type="ChEBI" id="CHEBI:24646"/>
        <dbReference type="ChEBI" id="CHEBI:57540"/>
        <dbReference type="ChEBI" id="CHEBI:57945"/>
        <dbReference type="ChEBI" id="CHEBI:132124"/>
    </reaction>
</comment>
<evidence type="ECO:0000256" key="11">
    <source>
        <dbReference type="ARBA" id="ARBA00023004"/>
    </source>
</evidence>
<dbReference type="PROSITE" id="PS00644">
    <property type="entry name" value="COMPLEX1_51K_1"/>
    <property type="match status" value="1"/>
</dbReference>
<evidence type="ECO:0000256" key="12">
    <source>
        <dbReference type="ARBA" id="ARBA00023014"/>
    </source>
</evidence>
<evidence type="ECO:0000256" key="5">
    <source>
        <dbReference type="ARBA" id="ARBA00022485"/>
    </source>
</evidence>
<evidence type="ECO:0000256" key="10">
    <source>
        <dbReference type="ARBA" id="ARBA00022967"/>
    </source>
</evidence>
<dbReference type="PROSITE" id="PS00645">
    <property type="entry name" value="COMPLEX1_51K_2"/>
    <property type="match status" value="1"/>
</dbReference>
<proteinExistence type="inferred from homology"/>
<keyword evidence="11 16" id="KW-0408">Iron</keyword>
<dbReference type="AlphaFoldDB" id="A0A3Q9CLI5"/>
<dbReference type="Proteomes" id="UP000274458">
    <property type="component" value="Chromosome"/>
</dbReference>
<keyword evidence="19" id="KW-1185">Reference proteome</keyword>
<comment type="subunit">
    <text evidence="14">Composed of 13 different subunits. Subunits NuoCD, E, F, and G constitute the peripheral sector of the complex.</text>
</comment>
<dbReference type="SUPFAM" id="SSF140490">
    <property type="entry name" value="Nqo1C-terminal domain-like"/>
    <property type="match status" value="1"/>
</dbReference>
<dbReference type="OrthoDB" id="9805533at2"/>
<dbReference type="PANTHER" id="PTHR43578">
    <property type="entry name" value="NADH-QUINONE OXIDOREDUCTASE SUBUNIT F"/>
    <property type="match status" value="1"/>
</dbReference>
<keyword evidence="12 16" id="KW-0411">Iron-sulfur</keyword>
<evidence type="ECO:0000256" key="3">
    <source>
        <dbReference type="ARBA" id="ARBA00007523"/>
    </source>
</evidence>
<organism evidence="18 19">
    <name type="scientific">Candidatus Annandia adelgestsuga</name>
    <dbReference type="NCBI Taxonomy" id="1302411"/>
    <lineage>
        <taxon>Bacteria</taxon>
        <taxon>Pseudomonadati</taxon>
        <taxon>Pseudomonadota</taxon>
        <taxon>Gammaproteobacteria</taxon>
        <taxon>Enterobacterales</taxon>
        <taxon>Enterobacteriaceae</taxon>
        <taxon>Candidatus Annandia</taxon>
    </lineage>
</organism>
<evidence type="ECO:0000256" key="9">
    <source>
        <dbReference type="ARBA" id="ARBA00022723"/>
    </source>
</evidence>
<comment type="similarity">
    <text evidence="3 16">Belongs to the complex I 51 kDa subunit family.</text>
</comment>
<dbReference type="InterPro" id="IPR001949">
    <property type="entry name" value="NADH-UbQ_OxRdtase_51kDa_CS"/>
</dbReference>
<dbReference type="FunFam" id="1.20.1440.230:FF:000002">
    <property type="entry name" value="NADH-quinone oxidoreductase subunit F"/>
    <property type="match status" value="1"/>
</dbReference>
<keyword evidence="13 16" id="KW-0520">NAD</keyword>
<dbReference type="GO" id="GO:0016491">
    <property type="term" value="F:oxidoreductase activity"/>
    <property type="evidence" value="ECO:0007669"/>
    <property type="project" value="UniProtKB-KW"/>
</dbReference>
<dbReference type="FunFam" id="3.40.50.11540:FF:000001">
    <property type="entry name" value="NADH dehydrogenase [ubiquinone] flavoprotein 1, mitochondrial"/>
    <property type="match status" value="1"/>
</dbReference>
<dbReference type="Gene3D" id="3.10.20.600">
    <property type="match status" value="1"/>
</dbReference>
<dbReference type="GO" id="GO:0051539">
    <property type="term" value="F:4 iron, 4 sulfur cluster binding"/>
    <property type="evidence" value="ECO:0007669"/>
    <property type="project" value="UniProtKB-UniRule"/>
</dbReference>
<dbReference type="GO" id="GO:0048038">
    <property type="term" value="F:quinone binding"/>
    <property type="evidence" value="ECO:0007669"/>
    <property type="project" value="UniProtKB-KW"/>
</dbReference>
<accession>A0A3Q9CLI5</accession>
<dbReference type="InterPro" id="IPR011537">
    <property type="entry name" value="NADH-UbQ_OxRdtase_suF"/>
</dbReference>
<feature type="domain" description="NADH-ubiquinone oxidoreductase 51kDa subunit iron-sulphur binding" evidence="17">
    <location>
        <begin position="329"/>
        <end position="374"/>
    </location>
</feature>
<evidence type="ECO:0000256" key="8">
    <source>
        <dbReference type="ARBA" id="ARBA00022719"/>
    </source>
</evidence>
<keyword evidence="5 16" id="KW-0004">4Fe-4S</keyword>
<evidence type="ECO:0000256" key="14">
    <source>
        <dbReference type="ARBA" id="ARBA00026021"/>
    </source>
</evidence>
<evidence type="ECO:0000256" key="15">
    <source>
        <dbReference type="ARBA" id="ARBA00047712"/>
    </source>
</evidence>
<evidence type="ECO:0000256" key="6">
    <source>
        <dbReference type="ARBA" id="ARBA00022630"/>
    </source>
</evidence>
<evidence type="ECO:0000259" key="17">
    <source>
        <dbReference type="SMART" id="SM00928"/>
    </source>
</evidence>
<comment type="cofactor">
    <cofactor evidence="2 16">
        <name>[4Fe-4S] cluster</name>
        <dbReference type="ChEBI" id="CHEBI:49883"/>
    </cofactor>
</comment>
<dbReference type="Gene3D" id="3.40.50.11540">
    <property type="entry name" value="NADH-ubiquinone oxidoreductase 51kDa subunit"/>
    <property type="match status" value="1"/>
</dbReference>
<keyword evidence="6 16" id="KW-0285">Flavoprotein</keyword>
<protein>
    <recommendedName>
        <fullName evidence="4 16">NADH-quinone oxidoreductase subunit F</fullName>
        <ecNumber evidence="16">7.1.1.-</ecNumber>
    </recommendedName>
</protein>
<keyword evidence="18" id="KW-0560">Oxidoreductase</keyword>
<dbReference type="SUPFAM" id="SSF142984">
    <property type="entry name" value="Nqo1 middle domain-like"/>
    <property type="match status" value="1"/>
</dbReference>
<comment type="cofactor">
    <cofactor evidence="1 16">
        <name>FMN</name>
        <dbReference type="ChEBI" id="CHEBI:58210"/>
    </cofactor>
</comment>
<dbReference type="Gene3D" id="1.20.1440.230">
    <property type="entry name" value="NADH-ubiquinone oxidoreductase 51kDa subunit, iron-sulphur binding domain"/>
    <property type="match status" value="1"/>
</dbReference>
<evidence type="ECO:0000256" key="1">
    <source>
        <dbReference type="ARBA" id="ARBA00001917"/>
    </source>
</evidence>
<evidence type="ECO:0000256" key="4">
    <source>
        <dbReference type="ARBA" id="ARBA00019901"/>
    </source>
</evidence>
<evidence type="ECO:0000313" key="19">
    <source>
        <dbReference type="Proteomes" id="UP000274458"/>
    </source>
</evidence>
<dbReference type="InterPro" id="IPR037225">
    <property type="entry name" value="Nuo51_FMN-bd_sf"/>
</dbReference>
<comment type="function">
    <text evidence="16">NDH-1 shuttles electrons from NADH, via FMN and iron-sulfur (Fe-S) centers, to quinones in the respiratory chain.</text>
</comment>
<evidence type="ECO:0000256" key="13">
    <source>
        <dbReference type="ARBA" id="ARBA00023027"/>
    </source>
</evidence>
<evidence type="ECO:0000313" key="18">
    <source>
        <dbReference type="EMBL" id="AZP36326.1"/>
    </source>
</evidence>
<dbReference type="GO" id="GO:0008137">
    <property type="term" value="F:NADH dehydrogenase (ubiquinone) activity"/>
    <property type="evidence" value="ECO:0007669"/>
    <property type="project" value="InterPro"/>
</dbReference>
<dbReference type="InterPro" id="IPR019575">
    <property type="entry name" value="Nuop51_4Fe4S-bd"/>
</dbReference>
<dbReference type="PANTHER" id="PTHR43578:SF3">
    <property type="entry name" value="NADH-QUINONE OXIDOREDUCTASE SUBUNIT F"/>
    <property type="match status" value="1"/>
</dbReference>
<dbReference type="InterPro" id="IPR011538">
    <property type="entry name" value="Nuo51_FMN-bd"/>
</dbReference>
<dbReference type="KEGG" id="aade:C3B56_00229"/>
<dbReference type="RefSeq" id="WP_126071597.1">
    <property type="nucleotide sequence ID" value="NZ_CP026513.1"/>
</dbReference>
<keyword evidence="8 16" id="KW-0874">Quinone</keyword>
<dbReference type="EMBL" id="CP026513">
    <property type="protein sequence ID" value="AZP36326.1"/>
    <property type="molecule type" value="Genomic_DNA"/>
</dbReference>
<keyword evidence="10" id="KW-1278">Translocase</keyword>
<dbReference type="NCBIfam" id="NF010120">
    <property type="entry name" value="PRK13596.1"/>
    <property type="match status" value="1"/>
</dbReference>
<name>A0A3Q9CLI5_9ENTR</name>
<dbReference type="Pfam" id="PF10589">
    <property type="entry name" value="NADH_4Fe-4S"/>
    <property type="match status" value="1"/>
</dbReference>
<dbReference type="GO" id="GO:0046872">
    <property type="term" value="F:metal ion binding"/>
    <property type="evidence" value="ECO:0007669"/>
    <property type="project" value="UniProtKB-KW"/>
</dbReference>
<dbReference type="Gene3D" id="6.10.250.1450">
    <property type="match status" value="1"/>
</dbReference>
<keyword evidence="7 16" id="KW-0288">FMN</keyword>
<dbReference type="Pfam" id="PF01512">
    <property type="entry name" value="Complex1_51K"/>
    <property type="match status" value="1"/>
</dbReference>
<dbReference type="GO" id="GO:0010181">
    <property type="term" value="F:FMN binding"/>
    <property type="evidence" value="ECO:0007669"/>
    <property type="project" value="InterPro"/>
</dbReference>
<reference evidence="18 19" key="1">
    <citation type="journal article" date="2018" name="Genome Biol. Evol.">
        <title>Partnering With a Pest: Genomes of Hemlock Woolly Adelgid Symbionts Reveal Atypical Nutritional Provisioning Patterns in Dual-Obligate Bacteria.</title>
        <authorList>
            <person name="Weglarz K.M."/>
            <person name="Havill N.P."/>
            <person name="Burke G.R."/>
            <person name="von Dohlen C.D."/>
        </authorList>
    </citation>
    <scope>NUCLEOTIDE SEQUENCE [LARGE SCALE GENOMIC DNA]</scope>
    <source>
        <strain evidence="18">ENA</strain>
    </source>
</reference>
<evidence type="ECO:0000256" key="7">
    <source>
        <dbReference type="ARBA" id="ARBA00022643"/>
    </source>
</evidence>
<evidence type="ECO:0000256" key="16">
    <source>
        <dbReference type="RuleBase" id="RU364066"/>
    </source>
</evidence>
<dbReference type="FunFam" id="3.10.20.600:FF:000002">
    <property type="entry name" value="NADH-quinone oxidoreductase subunit F"/>
    <property type="match status" value="1"/>
</dbReference>
<keyword evidence="9 16" id="KW-0479">Metal-binding</keyword>
<dbReference type="SMART" id="SM00928">
    <property type="entry name" value="NADH_4Fe-4S"/>
    <property type="match status" value="1"/>
</dbReference>
<gene>
    <name evidence="18" type="primary">nuoF</name>
    <name evidence="18" type="ORF">C3B56_00229</name>
</gene>
<dbReference type="GO" id="GO:0051287">
    <property type="term" value="F:NAD binding"/>
    <property type="evidence" value="ECO:0007669"/>
    <property type="project" value="UniProtKB-UniRule"/>
</dbReference>
<dbReference type="NCBIfam" id="TIGR01959">
    <property type="entry name" value="nuoF_fam"/>
    <property type="match status" value="1"/>
</dbReference>
<dbReference type="SUPFAM" id="SSF142019">
    <property type="entry name" value="Nqo1 FMN-binding domain-like"/>
    <property type="match status" value="1"/>
</dbReference>
<dbReference type="EC" id="7.1.1.-" evidence="16"/>
<dbReference type="InterPro" id="IPR037207">
    <property type="entry name" value="Nuop51_4Fe4S-bd_sf"/>
</dbReference>
<sequence length="419" mass="47044">MIIYEETHPLTWRLKKKKKPIFLKKYLKYNGYNGAKKAITKFSPNEIIEIIKKSGLRGRGGAGFPTGIKWSLIKKKKSYLICNADEMEPGTYKDRFLLENLPHQLIEGIIIASYALQSKCAYIFLRGEYIIAEKNINYAINELLDKKMLGKNIFNSNFSLNIYLHTGAGRYICGEETALINSLEGKRANPRFKPPFPSSSGLWGEPTCVNNVETLSNIPSIIKNGFHWYKNISLSIDSGTKMMGFSGKVNNPGVWELPLGITARELLEDYAHGICNGYSIKAWLPGGAGTNFLLDKHLDLPMDFNSIQKAGSRLGTGLAVIIDNKINMVNLLLNIENFFSRESCGWCTPCRDGLPWIVKILKCLKKKQGKINDINTLKNICNMLQPGKTFCAHAPGALAPLKSAIKYFKNEFEKGIIYK</sequence>